<organism evidence="2 3">
    <name type="scientific">Nocardioides cavernae</name>
    <dbReference type="NCBI Taxonomy" id="1921566"/>
    <lineage>
        <taxon>Bacteria</taxon>
        <taxon>Bacillati</taxon>
        <taxon>Actinomycetota</taxon>
        <taxon>Actinomycetes</taxon>
        <taxon>Propionibacteriales</taxon>
        <taxon>Nocardioidaceae</taxon>
        <taxon>Nocardioides</taxon>
    </lineage>
</organism>
<keyword evidence="3" id="KW-1185">Reference proteome</keyword>
<protein>
    <submittedName>
        <fullName evidence="2">Uncharacterized protein</fullName>
    </submittedName>
</protein>
<comment type="caution">
    <text evidence="2">The sequence shown here is derived from an EMBL/GenBank/DDBJ whole genome shotgun (WGS) entry which is preliminary data.</text>
</comment>
<dbReference type="EMBL" id="JACXYZ010000001">
    <property type="protein sequence ID" value="MBD3923582.1"/>
    <property type="molecule type" value="Genomic_DNA"/>
</dbReference>
<dbReference type="RefSeq" id="WP_191193438.1">
    <property type="nucleotide sequence ID" value="NZ_JACXYZ010000001.1"/>
</dbReference>
<proteinExistence type="predicted"/>
<dbReference type="Proteomes" id="UP000618818">
    <property type="component" value="Unassembled WGS sequence"/>
</dbReference>
<keyword evidence="1" id="KW-0472">Membrane</keyword>
<feature type="transmembrane region" description="Helical" evidence="1">
    <location>
        <begin position="21"/>
        <end position="44"/>
    </location>
</feature>
<gene>
    <name evidence="2" type="ORF">IEZ26_03040</name>
</gene>
<feature type="transmembrane region" description="Helical" evidence="1">
    <location>
        <begin position="113"/>
        <end position="132"/>
    </location>
</feature>
<evidence type="ECO:0000313" key="2">
    <source>
        <dbReference type="EMBL" id="MBD3923582.1"/>
    </source>
</evidence>
<feature type="transmembrane region" description="Helical" evidence="1">
    <location>
        <begin position="74"/>
        <end position="101"/>
    </location>
</feature>
<reference evidence="2 3" key="1">
    <citation type="submission" date="2020-09" db="EMBL/GenBank/DDBJ databases">
        <title>novel species in genus Nocardioides.</title>
        <authorList>
            <person name="Zhang G."/>
        </authorList>
    </citation>
    <scope>NUCLEOTIDE SEQUENCE [LARGE SCALE GENOMIC DNA]</scope>
    <source>
        <strain evidence="2 3">KCTC 39551</strain>
    </source>
</reference>
<evidence type="ECO:0000256" key="1">
    <source>
        <dbReference type="SAM" id="Phobius"/>
    </source>
</evidence>
<name>A0ABR8N5Z2_9ACTN</name>
<keyword evidence="1" id="KW-1133">Transmembrane helix</keyword>
<accession>A0ABR8N5Z2</accession>
<evidence type="ECO:0000313" key="3">
    <source>
        <dbReference type="Proteomes" id="UP000618818"/>
    </source>
</evidence>
<keyword evidence="1" id="KW-0812">Transmembrane</keyword>
<sequence>MAVMPSEAQQQAIHVDRRRPGLALLVALLAAVPYAIGLVLPYYANGIHLRPADQTIYAYDLGTMWPYDTALGGVVAFVAIVGVPTAPFISGGVAMWSLFMVWSWRRTLTVTEVLLYATAFAVGVATIAWLATPLANELLTWFWD</sequence>